<dbReference type="InterPro" id="IPR025962">
    <property type="entry name" value="SdpI/YhfL"/>
</dbReference>
<keyword evidence="4" id="KW-1185">Reference proteome</keyword>
<evidence type="ECO:0000313" key="3">
    <source>
        <dbReference type="EMBL" id="EIC94312.1"/>
    </source>
</evidence>
<dbReference type="EMBL" id="AJGH01000143">
    <property type="protein sequence ID" value="EIC94312.1"/>
    <property type="molecule type" value="Genomic_DNA"/>
</dbReference>
<dbReference type="PANTHER" id="PTHR37810:SF5">
    <property type="entry name" value="IMMUNITY PROTEIN SDPI"/>
    <property type="match status" value="1"/>
</dbReference>
<organism evidence="3 4">
    <name type="scientific">Lachnoanaerobaculum saburreum F0468</name>
    <dbReference type="NCBI Taxonomy" id="1095750"/>
    <lineage>
        <taxon>Bacteria</taxon>
        <taxon>Bacillati</taxon>
        <taxon>Bacillota</taxon>
        <taxon>Clostridia</taxon>
        <taxon>Lachnospirales</taxon>
        <taxon>Lachnospiraceae</taxon>
        <taxon>Lachnoanaerobaculum</taxon>
    </lineage>
</organism>
<protein>
    <submittedName>
        <fullName evidence="3">SdpI/YhfL family / PF07853 family multi-domain protein</fullName>
    </submittedName>
</protein>
<evidence type="ECO:0000259" key="2">
    <source>
        <dbReference type="Pfam" id="PF07853"/>
    </source>
</evidence>
<sequence>MKNKKWYVVIILISFSGSIYLLTNGNGGISLYKLFILPMIISVFSIVLGIISGRLAEKDRLPHKLVLPIAMSVPVLFAISQYGKYILNQSNENYTQKIIHVLVALIIIAVGNYLPKTKPSRFVGLKFFWLLDKPVLWFKVHRLAGYLWILSGVLMLSLGVSNKWFWIVSYVMLLYVIPLIYSIVLLKKEKEKKMKSSKIKHLIISSILCLATVGIFLVFGKNLPDVVPVHWDSSGNVNGTIAKNYLTYGAPFAYLLINFIAFAKFQGSEKATWKYYLVPLSVIAISFLVIFLALR</sequence>
<dbReference type="Proteomes" id="UP000005039">
    <property type="component" value="Unassembled WGS sequence"/>
</dbReference>
<proteinExistence type="predicted"/>
<dbReference type="GO" id="GO:0009636">
    <property type="term" value="P:response to toxic substance"/>
    <property type="evidence" value="ECO:0007669"/>
    <property type="project" value="TreeGrafter"/>
</dbReference>
<feature type="transmembrane region" description="Helical" evidence="1">
    <location>
        <begin position="275"/>
        <end position="294"/>
    </location>
</feature>
<dbReference type="InterPro" id="IPR012867">
    <property type="entry name" value="DUF1648"/>
</dbReference>
<name>I0R3Q4_9FIRM</name>
<feature type="domain" description="DUF1648" evidence="2">
    <location>
        <begin position="207"/>
        <end position="252"/>
    </location>
</feature>
<dbReference type="OrthoDB" id="9808690at2"/>
<feature type="transmembrane region" description="Helical" evidence="1">
    <location>
        <begin position="7"/>
        <end position="23"/>
    </location>
</feature>
<evidence type="ECO:0000313" key="4">
    <source>
        <dbReference type="Proteomes" id="UP000005039"/>
    </source>
</evidence>
<dbReference type="eggNOG" id="COG5658">
    <property type="taxonomic scope" value="Bacteria"/>
</dbReference>
<dbReference type="PANTHER" id="PTHR37810">
    <property type="entry name" value="IMMUNITY PROTEIN SDPI"/>
    <property type="match status" value="1"/>
</dbReference>
<keyword evidence="1" id="KW-0812">Transmembrane</keyword>
<feature type="transmembrane region" description="Helical" evidence="1">
    <location>
        <begin position="199"/>
        <end position="219"/>
    </location>
</feature>
<keyword evidence="1" id="KW-1133">Transmembrane helix</keyword>
<dbReference type="Pfam" id="PF13630">
    <property type="entry name" value="SdpI"/>
    <property type="match status" value="1"/>
</dbReference>
<feature type="transmembrane region" description="Helical" evidence="1">
    <location>
        <begin position="65"/>
        <end position="86"/>
    </location>
</feature>
<dbReference type="RefSeq" id="WP_008755303.1">
    <property type="nucleotide sequence ID" value="NZ_AJGH01000143.1"/>
</dbReference>
<dbReference type="AlphaFoldDB" id="I0R3Q4"/>
<feature type="transmembrane region" description="Helical" evidence="1">
    <location>
        <begin position="35"/>
        <end position="53"/>
    </location>
</feature>
<gene>
    <name evidence="3" type="ORF">HMPREF9970_2862</name>
</gene>
<accession>I0R3Q4</accession>
<dbReference type="PATRIC" id="fig|1095750.3.peg.2918"/>
<feature type="transmembrane region" description="Helical" evidence="1">
    <location>
        <begin position="245"/>
        <end position="263"/>
    </location>
</feature>
<reference evidence="3 4" key="1">
    <citation type="submission" date="2012-03" db="EMBL/GenBank/DDBJ databases">
        <authorList>
            <person name="Durkin A.S."/>
            <person name="McCorrison J."/>
            <person name="Torralba M."/>
            <person name="Gillis M."/>
            <person name="Methe B."/>
            <person name="Sutton G."/>
            <person name="Nelson K.E."/>
        </authorList>
    </citation>
    <scope>NUCLEOTIDE SEQUENCE [LARGE SCALE GENOMIC DNA]</scope>
    <source>
        <strain evidence="3 4">F0468</strain>
    </source>
</reference>
<feature type="transmembrane region" description="Helical" evidence="1">
    <location>
        <begin position="136"/>
        <end position="158"/>
    </location>
</feature>
<feature type="transmembrane region" description="Helical" evidence="1">
    <location>
        <begin position="164"/>
        <end position="187"/>
    </location>
</feature>
<evidence type="ECO:0000256" key="1">
    <source>
        <dbReference type="SAM" id="Phobius"/>
    </source>
</evidence>
<comment type="caution">
    <text evidence="3">The sequence shown here is derived from an EMBL/GenBank/DDBJ whole genome shotgun (WGS) entry which is preliminary data.</text>
</comment>
<feature type="transmembrane region" description="Helical" evidence="1">
    <location>
        <begin position="98"/>
        <end position="115"/>
    </location>
</feature>
<keyword evidence="1" id="KW-0472">Membrane</keyword>
<dbReference type="Pfam" id="PF07853">
    <property type="entry name" value="DUF1648"/>
    <property type="match status" value="1"/>
</dbReference>